<dbReference type="PANTHER" id="PTHR43725:SF47">
    <property type="entry name" value="UDP-GLUCOSE 4-EPIMERASE"/>
    <property type="match status" value="1"/>
</dbReference>
<comment type="cofactor">
    <cofactor evidence="2">
        <name>NAD(+)</name>
        <dbReference type="ChEBI" id="CHEBI:57540"/>
    </cofactor>
</comment>
<evidence type="ECO:0000256" key="5">
    <source>
        <dbReference type="ARBA" id="ARBA00023027"/>
    </source>
</evidence>
<evidence type="ECO:0000256" key="7">
    <source>
        <dbReference type="ARBA" id="ARBA00023235"/>
    </source>
</evidence>
<dbReference type="Pfam" id="PF01370">
    <property type="entry name" value="Epimerase"/>
    <property type="match status" value="1"/>
</dbReference>
<keyword evidence="7" id="KW-0413">Isomerase</keyword>
<reference evidence="9 10" key="1">
    <citation type="submission" date="2024-02" db="EMBL/GenBank/DDBJ databases">
        <authorList>
            <person name="Chen Y."/>
            <person name="Shah S."/>
            <person name="Dougan E. K."/>
            <person name="Thang M."/>
            <person name="Chan C."/>
        </authorList>
    </citation>
    <scope>NUCLEOTIDE SEQUENCE [LARGE SCALE GENOMIC DNA]</scope>
</reference>
<organism evidence="9 10">
    <name type="scientific">Durusdinium trenchii</name>
    <dbReference type="NCBI Taxonomy" id="1381693"/>
    <lineage>
        <taxon>Eukaryota</taxon>
        <taxon>Sar</taxon>
        <taxon>Alveolata</taxon>
        <taxon>Dinophyceae</taxon>
        <taxon>Suessiales</taxon>
        <taxon>Symbiodiniaceae</taxon>
        <taxon>Durusdinium</taxon>
    </lineage>
</organism>
<proteinExistence type="predicted"/>
<evidence type="ECO:0000313" key="10">
    <source>
        <dbReference type="Proteomes" id="UP001642464"/>
    </source>
</evidence>
<dbReference type="EMBL" id="CAXAMM010008062">
    <property type="protein sequence ID" value="CAK9016229.1"/>
    <property type="molecule type" value="Genomic_DNA"/>
</dbReference>
<accession>A0ABP0JP60</accession>
<dbReference type="InterPro" id="IPR001509">
    <property type="entry name" value="Epimerase_deHydtase"/>
</dbReference>
<dbReference type="Proteomes" id="UP001642464">
    <property type="component" value="Unassembled WGS sequence"/>
</dbReference>
<comment type="caution">
    <text evidence="9">The sequence shown here is derived from an EMBL/GenBank/DDBJ whole genome shotgun (WGS) entry which is preliminary data.</text>
</comment>
<keyword evidence="10" id="KW-1185">Reference proteome</keyword>
<dbReference type="EC" id="5.1.3.2" evidence="4"/>
<gene>
    <name evidence="9" type="ORF">SCF082_LOCUS13092</name>
</gene>
<evidence type="ECO:0000259" key="8">
    <source>
        <dbReference type="Pfam" id="PF01370"/>
    </source>
</evidence>
<feature type="non-terminal residue" evidence="9">
    <location>
        <position position="138"/>
    </location>
</feature>
<dbReference type="Gene3D" id="3.40.50.720">
    <property type="entry name" value="NAD(P)-binding Rossmann-like Domain"/>
    <property type="match status" value="1"/>
</dbReference>
<evidence type="ECO:0000256" key="4">
    <source>
        <dbReference type="ARBA" id="ARBA00013189"/>
    </source>
</evidence>
<sequence length="138" mass="14846">MLPAACIKPHLQVWSTKPKRATGKARLLRGAWTTPVTALVGVAGSLADQRRVRRAAAAAACATRGLGGSRGRILVTGGCGYIGSHTVLELLEAKFEVLILDNLCRSDSACLHRVLRLAAEHLHVEVDELRGHLRLKKV</sequence>
<feature type="domain" description="NAD-dependent epimerase/dehydratase" evidence="8">
    <location>
        <begin position="73"/>
        <end position="110"/>
    </location>
</feature>
<name>A0ABP0JP60_9DINO</name>
<evidence type="ECO:0000256" key="3">
    <source>
        <dbReference type="ARBA" id="ARBA00004947"/>
    </source>
</evidence>
<evidence type="ECO:0000256" key="1">
    <source>
        <dbReference type="ARBA" id="ARBA00000083"/>
    </source>
</evidence>
<evidence type="ECO:0000256" key="2">
    <source>
        <dbReference type="ARBA" id="ARBA00001911"/>
    </source>
</evidence>
<dbReference type="PANTHER" id="PTHR43725">
    <property type="entry name" value="UDP-GLUCOSE 4-EPIMERASE"/>
    <property type="match status" value="1"/>
</dbReference>
<dbReference type="InterPro" id="IPR036291">
    <property type="entry name" value="NAD(P)-bd_dom_sf"/>
</dbReference>
<comment type="pathway">
    <text evidence="3">Carbohydrate metabolism; galactose metabolism.</text>
</comment>
<protein>
    <recommendedName>
        <fullName evidence="4">UDP-glucose 4-epimerase</fullName>
        <ecNumber evidence="4">5.1.3.2</ecNumber>
    </recommendedName>
</protein>
<keyword evidence="6" id="KW-0119">Carbohydrate metabolism</keyword>
<dbReference type="SUPFAM" id="SSF51735">
    <property type="entry name" value="NAD(P)-binding Rossmann-fold domains"/>
    <property type="match status" value="1"/>
</dbReference>
<keyword evidence="5" id="KW-0520">NAD</keyword>
<keyword evidence="6" id="KW-0299">Galactose metabolism</keyword>
<evidence type="ECO:0000313" key="9">
    <source>
        <dbReference type="EMBL" id="CAK9016229.1"/>
    </source>
</evidence>
<evidence type="ECO:0000256" key="6">
    <source>
        <dbReference type="ARBA" id="ARBA00023144"/>
    </source>
</evidence>
<comment type="catalytic activity">
    <reaction evidence="1">
        <text>UDP-alpha-D-glucose = UDP-alpha-D-galactose</text>
        <dbReference type="Rhea" id="RHEA:22168"/>
        <dbReference type="ChEBI" id="CHEBI:58885"/>
        <dbReference type="ChEBI" id="CHEBI:66914"/>
        <dbReference type="EC" id="5.1.3.2"/>
    </reaction>
</comment>